<dbReference type="GO" id="GO:0007155">
    <property type="term" value="P:cell adhesion"/>
    <property type="evidence" value="ECO:0007669"/>
    <property type="project" value="InterPro"/>
</dbReference>
<name>A0A1G9Y2A1_9SPHI</name>
<dbReference type="Gene3D" id="3.30.1330.60">
    <property type="entry name" value="OmpA-like domain"/>
    <property type="match status" value="1"/>
</dbReference>
<evidence type="ECO:0000256" key="5">
    <source>
        <dbReference type="PROSITE-ProRule" id="PRU00473"/>
    </source>
</evidence>
<evidence type="ECO:0000256" key="4">
    <source>
        <dbReference type="ARBA" id="ARBA00023237"/>
    </source>
</evidence>
<dbReference type="STRING" id="990371.SAMN05421813_1355"/>
<dbReference type="PANTHER" id="PTHR30329">
    <property type="entry name" value="STATOR ELEMENT OF FLAGELLAR MOTOR COMPLEX"/>
    <property type="match status" value="1"/>
</dbReference>
<dbReference type="InterPro" id="IPR006665">
    <property type="entry name" value="OmpA-like"/>
</dbReference>
<reference evidence="9" key="1">
    <citation type="submission" date="2016-10" db="EMBL/GenBank/DDBJ databases">
        <authorList>
            <person name="Varghese N."/>
            <person name="Submissions S."/>
        </authorList>
    </citation>
    <scope>NUCLEOTIDE SEQUENCE [LARGE SCALE GENOMIC DNA]</scope>
    <source>
        <strain evidence="9">DSM 24536</strain>
    </source>
</reference>
<dbReference type="InterPro" id="IPR003367">
    <property type="entry name" value="Thrombospondin_3-like_rpt"/>
</dbReference>
<keyword evidence="9" id="KW-1185">Reference proteome</keyword>
<dbReference type="CDD" id="cd07185">
    <property type="entry name" value="OmpA_C-like"/>
    <property type="match status" value="1"/>
</dbReference>
<dbReference type="GO" id="GO:0009279">
    <property type="term" value="C:cell outer membrane"/>
    <property type="evidence" value="ECO:0007669"/>
    <property type="project" value="UniProtKB-SubCell"/>
</dbReference>
<dbReference type="PANTHER" id="PTHR30329:SF21">
    <property type="entry name" value="LIPOPROTEIN YIAD-RELATED"/>
    <property type="match status" value="1"/>
</dbReference>
<dbReference type="InterPro" id="IPR006664">
    <property type="entry name" value="OMP_bac"/>
</dbReference>
<dbReference type="Gene3D" id="4.10.1080.10">
    <property type="entry name" value="TSP type-3 repeat"/>
    <property type="match status" value="1"/>
</dbReference>
<dbReference type="PRINTS" id="PR01021">
    <property type="entry name" value="OMPADOMAIN"/>
</dbReference>
<dbReference type="InterPro" id="IPR050330">
    <property type="entry name" value="Bact_OuterMem_StrucFunc"/>
</dbReference>
<dbReference type="AlphaFoldDB" id="A0A1G9Y2A1"/>
<dbReference type="InterPro" id="IPR036737">
    <property type="entry name" value="OmpA-like_sf"/>
</dbReference>
<evidence type="ECO:0000256" key="3">
    <source>
        <dbReference type="ARBA" id="ARBA00023136"/>
    </source>
</evidence>
<evidence type="ECO:0000256" key="1">
    <source>
        <dbReference type="ARBA" id="ARBA00004442"/>
    </source>
</evidence>
<dbReference type="Pfam" id="PF02412">
    <property type="entry name" value="TSP_3"/>
    <property type="match status" value="1"/>
</dbReference>
<keyword evidence="2" id="KW-0732">Signal</keyword>
<accession>A0A1G9Y2A1</accession>
<dbReference type="GO" id="GO:0005509">
    <property type="term" value="F:calcium ion binding"/>
    <property type="evidence" value="ECO:0007669"/>
    <property type="project" value="InterPro"/>
</dbReference>
<feature type="region of interest" description="Disordered" evidence="6">
    <location>
        <begin position="42"/>
        <end position="78"/>
    </location>
</feature>
<dbReference type="RefSeq" id="WP_090706787.1">
    <property type="nucleotide sequence ID" value="NZ_FNHH01000035.1"/>
</dbReference>
<evidence type="ECO:0000259" key="7">
    <source>
        <dbReference type="PROSITE" id="PS51123"/>
    </source>
</evidence>
<sequence length="196" mass="21125">MRNFKTTFSTVSFAFLMAIVLFPSCKPKKIISQPVVQAPVKEAPKPAPVTEADSDGDGIPDSKDNCPNKAGTSSNGGCPETVAAEPSFNYKNILFEFNSSVLKTASYSVLDEIAREMKKYPSMSFDLNGHSSAEGTDKRNMTLSVDRATAVKSYLVSAGISANNLVAKGFGESMPITSNDTEAGRQLNRRVEIKKN</sequence>
<organism evidence="8 9">
    <name type="scientific">Daejeonella rubra</name>
    <dbReference type="NCBI Taxonomy" id="990371"/>
    <lineage>
        <taxon>Bacteria</taxon>
        <taxon>Pseudomonadati</taxon>
        <taxon>Bacteroidota</taxon>
        <taxon>Sphingobacteriia</taxon>
        <taxon>Sphingobacteriales</taxon>
        <taxon>Sphingobacteriaceae</taxon>
        <taxon>Daejeonella</taxon>
    </lineage>
</organism>
<keyword evidence="4" id="KW-0998">Cell outer membrane</keyword>
<dbReference type="SUPFAM" id="SSF103647">
    <property type="entry name" value="TSP type-3 repeat"/>
    <property type="match status" value="1"/>
</dbReference>
<keyword evidence="3 5" id="KW-0472">Membrane</keyword>
<dbReference type="Pfam" id="PF00691">
    <property type="entry name" value="OmpA"/>
    <property type="match status" value="1"/>
</dbReference>
<evidence type="ECO:0000256" key="2">
    <source>
        <dbReference type="ARBA" id="ARBA00022729"/>
    </source>
</evidence>
<dbReference type="SUPFAM" id="SSF103088">
    <property type="entry name" value="OmpA-like"/>
    <property type="match status" value="1"/>
</dbReference>
<feature type="domain" description="OmpA-like" evidence="7">
    <location>
        <begin position="82"/>
        <end position="196"/>
    </location>
</feature>
<evidence type="ECO:0000313" key="8">
    <source>
        <dbReference type="EMBL" id="SDN03197.1"/>
    </source>
</evidence>
<protein>
    <submittedName>
        <fullName evidence="8">OmpA-OmpF porin, OOP family</fullName>
    </submittedName>
</protein>
<proteinExistence type="predicted"/>
<comment type="subcellular location">
    <subcellularLocation>
        <location evidence="1">Cell outer membrane</location>
    </subcellularLocation>
</comment>
<dbReference type="EMBL" id="FNHH01000035">
    <property type="protein sequence ID" value="SDN03197.1"/>
    <property type="molecule type" value="Genomic_DNA"/>
</dbReference>
<dbReference type="PROSITE" id="PS51123">
    <property type="entry name" value="OMPA_2"/>
    <property type="match status" value="1"/>
</dbReference>
<evidence type="ECO:0000256" key="6">
    <source>
        <dbReference type="SAM" id="MobiDB-lite"/>
    </source>
</evidence>
<dbReference type="OrthoDB" id="9782229at2"/>
<gene>
    <name evidence="8" type="ORF">SAMN05421813_1355</name>
</gene>
<dbReference type="InterPro" id="IPR028974">
    <property type="entry name" value="TSP_type-3_rpt"/>
</dbReference>
<evidence type="ECO:0000313" key="9">
    <source>
        <dbReference type="Proteomes" id="UP000199226"/>
    </source>
</evidence>
<dbReference type="Proteomes" id="UP000199226">
    <property type="component" value="Unassembled WGS sequence"/>
</dbReference>